<dbReference type="AlphaFoldDB" id="A0A8K0KUQ8"/>
<evidence type="ECO:0000313" key="2">
    <source>
        <dbReference type="Proteomes" id="UP000792457"/>
    </source>
</evidence>
<organism evidence="1 2">
    <name type="scientific">Ladona fulva</name>
    <name type="common">Scarce chaser dragonfly</name>
    <name type="synonym">Libellula fulva</name>
    <dbReference type="NCBI Taxonomy" id="123851"/>
    <lineage>
        <taxon>Eukaryota</taxon>
        <taxon>Metazoa</taxon>
        <taxon>Ecdysozoa</taxon>
        <taxon>Arthropoda</taxon>
        <taxon>Hexapoda</taxon>
        <taxon>Insecta</taxon>
        <taxon>Pterygota</taxon>
        <taxon>Palaeoptera</taxon>
        <taxon>Odonata</taxon>
        <taxon>Epiprocta</taxon>
        <taxon>Anisoptera</taxon>
        <taxon>Libelluloidea</taxon>
        <taxon>Libellulidae</taxon>
        <taxon>Ladona</taxon>
    </lineage>
</organism>
<dbReference type="OrthoDB" id="1728974at2759"/>
<sequence length="86" mass="9772">MRLKHGDIAVSLGTSDTVFLWLSEPKIMMEGHVFCNPVDKNSYMALLCFKNGSMTRERIRDNSADGSWEIFNELLDNTPRGNFGNM</sequence>
<name>A0A8K0KUQ8_LADFU</name>
<dbReference type="Gene3D" id="3.30.420.40">
    <property type="match status" value="1"/>
</dbReference>
<protein>
    <submittedName>
        <fullName evidence="1">Uncharacterized protein</fullName>
    </submittedName>
</protein>
<dbReference type="SUPFAM" id="SSF53067">
    <property type="entry name" value="Actin-like ATPase domain"/>
    <property type="match status" value="1"/>
</dbReference>
<keyword evidence="2" id="KW-1185">Reference proteome</keyword>
<dbReference type="Proteomes" id="UP000792457">
    <property type="component" value="Unassembled WGS sequence"/>
</dbReference>
<dbReference type="EMBL" id="KZ311363">
    <property type="protein sequence ID" value="KAG8240101.1"/>
    <property type="molecule type" value="Genomic_DNA"/>
</dbReference>
<proteinExistence type="predicted"/>
<dbReference type="InterPro" id="IPR043129">
    <property type="entry name" value="ATPase_NBD"/>
</dbReference>
<reference evidence="1" key="2">
    <citation type="submission" date="2017-10" db="EMBL/GenBank/DDBJ databases">
        <title>Ladona fulva Genome sequencing and assembly.</title>
        <authorList>
            <person name="Murali S."/>
            <person name="Richards S."/>
            <person name="Bandaranaike D."/>
            <person name="Bellair M."/>
            <person name="Blankenburg K."/>
            <person name="Chao H."/>
            <person name="Dinh H."/>
            <person name="Doddapaneni H."/>
            <person name="Dugan-Rocha S."/>
            <person name="Elkadiri S."/>
            <person name="Gnanaolivu R."/>
            <person name="Hernandez B."/>
            <person name="Skinner E."/>
            <person name="Javaid M."/>
            <person name="Lee S."/>
            <person name="Li M."/>
            <person name="Ming W."/>
            <person name="Munidasa M."/>
            <person name="Muniz J."/>
            <person name="Nguyen L."/>
            <person name="Hughes D."/>
            <person name="Osuji N."/>
            <person name="Pu L.-L."/>
            <person name="Puazo M."/>
            <person name="Qu C."/>
            <person name="Quiroz J."/>
            <person name="Raj R."/>
            <person name="Weissenberger G."/>
            <person name="Xin Y."/>
            <person name="Zou X."/>
            <person name="Han Y."/>
            <person name="Worley K."/>
            <person name="Muzny D."/>
            <person name="Gibbs R."/>
        </authorList>
    </citation>
    <scope>NUCLEOTIDE SEQUENCE</scope>
    <source>
        <strain evidence="1">Sampled in the wild</strain>
    </source>
</reference>
<feature type="non-terminal residue" evidence="1">
    <location>
        <position position="86"/>
    </location>
</feature>
<comment type="caution">
    <text evidence="1">The sequence shown here is derived from an EMBL/GenBank/DDBJ whole genome shotgun (WGS) entry which is preliminary data.</text>
</comment>
<evidence type="ECO:0000313" key="1">
    <source>
        <dbReference type="EMBL" id="KAG8240101.1"/>
    </source>
</evidence>
<accession>A0A8K0KUQ8</accession>
<gene>
    <name evidence="1" type="ORF">J437_LFUL019685</name>
</gene>
<reference evidence="1" key="1">
    <citation type="submission" date="2013-04" db="EMBL/GenBank/DDBJ databases">
        <authorList>
            <person name="Qu J."/>
            <person name="Murali S.C."/>
            <person name="Bandaranaike D."/>
            <person name="Bellair M."/>
            <person name="Blankenburg K."/>
            <person name="Chao H."/>
            <person name="Dinh H."/>
            <person name="Doddapaneni H."/>
            <person name="Downs B."/>
            <person name="Dugan-Rocha S."/>
            <person name="Elkadiri S."/>
            <person name="Gnanaolivu R.D."/>
            <person name="Hernandez B."/>
            <person name="Javaid M."/>
            <person name="Jayaseelan J.C."/>
            <person name="Lee S."/>
            <person name="Li M."/>
            <person name="Ming W."/>
            <person name="Munidasa M."/>
            <person name="Muniz J."/>
            <person name="Nguyen L."/>
            <person name="Ongeri F."/>
            <person name="Osuji N."/>
            <person name="Pu L.-L."/>
            <person name="Puazo M."/>
            <person name="Qu C."/>
            <person name="Quiroz J."/>
            <person name="Raj R."/>
            <person name="Weissenberger G."/>
            <person name="Xin Y."/>
            <person name="Zou X."/>
            <person name="Han Y."/>
            <person name="Richards S."/>
            <person name="Worley K."/>
            <person name="Muzny D."/>
            <person name="Gibbs R."/>
        </authorList>
    </citation>
    <scope>NUCLEOTIDE SEQUENCE</scope>
    <source>
        <strain evidence="1">Sampled in the wild</strain>
    </source>
</reference>